<accession>A0A026W3K3</accession>
<dbReference type="Proteomes" id="UP000053097">
    <property type="component" value="Unassembled WGS sequence"/>
</dbReference>
<protein>
    <submittedName>
        <fullName evidence="1">Uncharacterized protein</fullName>
    </submittedName>
</protein>
<gene>
    <name evidence="1" type="ORF">X777_12159</name>
</gene>
<name>A0A026W3K3_OOCBI</name>
<proteinExistence type="predicted"/>
<reference evidence="1 2" key="1">
    <citation type="journal article" date="2014" name="Curr. Biol.">
        <title>The genome of the clonal raider ant Cerapachys biroi.</title>
        <authorList>
            <person name="Oxley P.R."/>
            <person name="Ji L."/>
            <person name="Fetter-Pruneda I."/>
            <person name="McKenzie S.K."/>
            <person name="Li C."/>
            <person name="Hu H."/>
            <person name="Zhang G."/>
            <person name="Kronauer D.J."/>
        </authorList>
    </citation>
    <scope>NUCLEOTIDE SEQUENCE [LARGE SCALE GENOMIC DNA]</scope>
</reference>
<dbReference type="AlphaFoldDB" id="A0A026W3K3"/>
<sequence>MESRPRRTHYRHNDVIGTVNNIRDELRRVPTYDRELRAPRTLEQYTRDYRCNLLIQNLAHDQSEQAGLVLQQESSVVRMPGKVE</sequence>
<evidence type="ECO:0000313" key="1">
    <source>
        <dbReference type="EMBL" id="EZA49614.1"/>
    </source>
</evidence>
<keyword evidence="2" id="KW-1185">Reference proteome</keyword>
<dbReference type="EMBL" id="KK107503">
    <property type="protein sequence ID" value="EZA49614.1"/>
    <property type="molecule type" value="Genomic_DNA"/>
</dbReference>
<organism evidence="1 2">
    <name type="scientific">Ooceraea biroi</name>
    <name type="common">Clonal raider ant</name>
    <name type="synonym">Cerapachys biroi</name>
    <dbReference type="NCBI Taxonomy" id="2015173"/>
    <lineage>
        <taxon>Eukaryota</taxon>
        <taxon>Metazoa</taxon>
        <taxon>Ecdysozoa</taxon>
        <taxon>Arthropoda</taxon>
        <taxon>Hexapoda</taxon>
        <taxon>Insecta</taxon>
        <taxon>Pterygota</taxon>
        <taxon>Neoptera</taxon>
        <taxon>Endopterygota</taxon>
        <taxon>Hymenoptera</taxon>
        <taxon>Apocrita</taxon>
        <taxon>Aculeata</taxon>
        <taxon>Formicoidea</taxon>
        <taxon>Formicidae</taxon>
        <taxon>Dorylinae</taxon>
        <taxon>Ooceraea</taxon>
    </lineage>
</organism>
<evidence type="ECO:0000313" key="2">
    <source>
        <dbReference type="Proteomes" id="UP000053097"/>
    </source>
</evidence>